<feature type="transmembrane region" description="Helical" evidence="1">
    <location>
        <begin position="103"/>
        <end position="128"/>
    </location>
</feature>
<evidence type="ECO:0000313" key="3">
    <source>
        <dbReference type="Proteomes" id="UP000215005"/>
    </source>
</evidence>
<dbReference type="KEGG" id="ngv:CDO52_06005"/>
<keyword evidence="1" id="KW-0812">Transmembrane</keyword>
<feature type="transmembrane region" description="Helical" evidence="1">
    <location>
        <begin position="71"/>
        <end position="91"/>
    </location>
</feature>
<evidence type="ECO:0008006" key="4">
    <source>
        <dbReference type="Google" id="ProtNLM"/>
    </source>
</evidence>
<dbReference type="Proteomes" id="UP000215005">
    <property type="component" value="Chromosome"/>
</dbReference>
<accession>A0A223S2Q0</accession>
<protein>
    <recommendedName>
        <fullName evidence="4">DUF998 domain-containing protein</fullName>
    </recommendedName>
</protein>
<keyword evidence="1" id="KW-1133">Transmembrane helix</keyword>
<dbReference type="RefSeq" id="WP_094932248.1">
    <property type="nucleotide sequence ID" value="NZ_CP022753.1"/>
</dbReference>
<evidence type="ECO:0000256" key="1">
    <source>
        <dbReference type="SAM" id="Phobius"/>
    </source>
</evidence>
<organism evidence="2 3">
    <name type="scientific">Nocardiopsis gilva YIM 90087</name>
    <dbReference type="NCBI Taxonomy" id="1235441"/>
    <lineage>
        <taxon>Bacteria</taxon>
        <taxon>Bacillati</taxon>
        <taxon>Actinomycetota</taxon>
        <taxon>Actinomycetes</taxon>
        <taxon>Streptosporangiales</taxon>
        <taxon>Nocardiopsidaceae</taxon>
        <taxon>Nocardiopsis</taxon>
    </lineage>
</organism>
<keyword evidence="1" id="KW-0472">Membrane</keyword>
<sequence length="243" mass="24379">MSSAGTSGGPAGTRSPVPDGRATALVGRVAAIAAAVCYSVWLAEFVLPTGIDPVVSFLSELSAADAPFGALFRGADRVSGVLAMVCALAGLSGGSRGRWSSVLWFGVLLFGAATFADSFLTLDCMVSADAVCAAKERAGDLSAAHTAHAYSSAIAGAAALVGAGALALHERGSRAAVLMWALFAVQLAAMVAVLALLALGSGQPVDGLGIAQRVQIGAVAAWLVAVGALPRPWRRDPEALHRA</sequence>
<dbReference type="AlphaFoldDB" id="A0A223S2Q0"/>
<dbReference type="OrthoDB" id="3406108at2"/>
<dbReference type="Pfam" id="PF06197">
    <property type="entry name" value="DUF998"/>
    <property type="match status" value="1"/>
</dbReference>
<dbReference type="EMBL" id="CP022753">
    <property type="protein sequence ID" value="ASU82405.1"/>
    <property type="molecule type" value="Genomic_DNA"/>
</dbReference>
<keyword evidence="3" id="KW-1185">Reference proteome</keyword>
<feature type="transmembrane region" description="Helical" evidence="1">
    <location>
        <begin position="210"/>
        <end position="229"/>
    </location>
</feature>
<dbReference type="InterPro" id="IPR009339">
    <property type="entry name" value="DUF998"/>
</dbReference>
<proteinExistence type="predicted"/>
<feature type="transmembrane region" description="Helical" evidence="1">
    <location>
        <begin position="175"/>
        <end position="198"/>
    </location>
</feature>
<evidence type="ECO:0000313" key="2">
    <source>
        <dbReference type="EMBL" id="ASU82405.1"/>
    </source>
</evidence>
<feature type="transmembrane region" description="Helical" evidence="1">
    <location>
        <begin position="148"/>
        <end position="168"/>
    </location>
</feature>
<gene>
    <name evidence="2" type="ORF">CDO52_06005</name>
</gene>
<reference evidence="2 3" key="1">
    <citation type="submission" date="2017-08" db="EMBL/GenBank/DDBJ databases">
        <title>The complete genome sequence of Nocardiopsis gilva YIM 90087.</title>
        <authorList>
            <person name="Yin M."/>
            <person name="Tang S."/>
        </authorList>
    </citation>
    <scope>NUCLEOTIDE SEQUENCE [LARGE SCALE GENOMIC DNA]</scope>
    <source>
        <strain evidence="2 3">YIM 90087</strain>
    </source>
</reference>
<name>A0A223S2Q0_9ACTN</name>
<feature type="transmembrane region" description="Helical" evidence="1">
    <location>
        <begin position="29"/>
        <end position="51"/>
    </location>
</feature>